<dbReference type="SUPFAM" id="SSF51735">
    <property type="entry name" value="NAD(P)-binding Rossmann-fold domains"/>
    <property type="match status" value="1"/>
</dbReference>
<organism evidence="6 7">
    <name type="scientific">Fulvivirga sediminis</name>
    <dbReference type="NCBI Taxonomy" id="2803949"/>
    <lineage>
        <taxon>Bacteria</taxon>
        <taxon>Pseudomonadati</taxon>
        <taxon>Bacteroidota</taxon>
        <taxon>Cytophagia</taxon>
        <taxon>Cytophagales</taxon>
        <taxon>Fulvivirgaceae</taxon>
        <taxon>Fulvivirga</taxon>
    </lineage>
</organism>
<protein>
    <submittedName>
        <fullName evidence="6">Gfo/Idh/MocA family oxidoreductase</fullName>
    </submittedName>
</protein>
<evidence type="ECO:0000259" key="5">
    <source>
        <dbReference type="Pfam" id="PF22725"/>
    </source>
</evidence>
<dbReference type="Pfam" id="PF22725">
    <property type="entry name" value="GFO_IDH_MocA_C3"/>
    <property type="match status" value="1"/>
</dbReference>
<evidence type="ECO:0000259" key="4">
    <source>
        <dbReference type="Pfam" id="PF01408"/>
    </source>
</evidence>
<dbReference type="InterPro" id="IPR000683">
    <property type="entry name" value="Gfo/Idh/MocA-like_OxRdtase_N"/>
</dbReference>
<evidence type="ECO:0000256" key="2">
    <source>
        <dbReference type="ARBA" id="ARBA00023002"/>
    </source>
</evidence>
<keyword evidence="2" id="KW-0560">Oxidoreductase</keyword>
<feature type="domain" description="GFO/IDH/MocA-like oxidoreductase" evidence="5">
    <location>
        <begin position="188"/>
        <end position="294"/>
    </location>
</feature>
<comment type="caution">
    <text evidence="6">The sequence shown here is derived from an EMBL/GenBank/DDBJ whole genome shotgun (WGS) entry which is preliminary data.</text>
</comment>
<dbReference type="InterPro" id="IPR050984">
    <property type="entry name" value="Gfo/Idh/MocA_domain"/>
</dbReference>
<evidence type="ECO:0000313" key="7">
    <source>
        <dbReference type="Proteomes" id="UP000659388"/>
    </source>
</evidence>
<dbReference type="RefSeq" id="WP_202245959.1">
    <property type="nucleotide sequence ID" value="NZ_JAESIY010000011.1"/>
</dbReference>
<dbReference type="InterPro" id="IPR008354">
    <property type="entry name" value="Glc-Fru_OxRdtase_bac"/>
</dbReference>
<dbReference type="GO" id="GO:0016491">
    <property type="term" value="F:oxidoreductase activity"/>
    <property type="evidence" value="ECO:0007669"/>
    <property type="project" value="UniProtKB-KW"/>
</dbReference>
<evidence type="ECO:0000256" key="1">
    <source>
        <dbReference type="ARBA" id="ARBA00010928"/>
    </source>
</evidence>
<sequence>MKKTSKNRRNFIIQSSMAAGALSLGSSFILACNGKNKPSESNEGKAPAAKKDSLGIALVGLGNYATYQLAPALQKTENCHLAGIVTGTPSKEQVWMSKYDIPKENVYNYENYDEIANNDDIDIIYVVLPNFMHAEYTIRAAKAGKHVICEKPMAISVEECEQMIAACKENNVHLSIGYRLHFDPYNLKVSELGQNEVYGKVKKITGAHSFKLNDPHAWRAKQDLAGGGPLMDIGIYVLQGAIYTMGENPIEVSAKYGEVTRPDIFKDVEQSIDFTLKFPGGATAEATTSYYDTANFLRGEAEKGWWELKPAYAYSGIEGETSEEKLTYPPVNQQTLQMDDFAKCVMNNKKSKVPGEMGLRDMKIITSIYESADKKETVKINW</sequence>
<dbReference type="InterPro" id="IPR036291">
    <property type="entry name" value="NAD(P)-bd_dom_sf"/>
</dbReference>
<dbReference type="SUPFAM" id="SSF55347">
    <property type="entry name" value="Glyceraldehyde-3-phosphate dehydrogenase-like, C-terminal domain"/>
    <property type="match status" value="1"/>
</dbReference>
<dbReference type="Gene3D" id="3.40.50.720">
    <property type="entry name" value="NAD(P)-binding Rossmann-like Domain"/>
    <property type="match status" value="1"/>
</dbReference>
<feature type="chain" id="PRO_5037458805" evidence="3">
    <location>
        <begin position="32"/>
        <end position="382"/>
    </location>
</feature>
<dbReference type="InterPro" id="IPR006311">
    <property type="entry name" value="TAT_signal"/>
</dbReference>
<keyword evidence="3" id="KW-0732">Signal</keyword>
<evidence type="ECO:0000313" key="6">
    <source>
        <dbReference type="EMBL" id="MBL3658165.1"/>
    </source>
</evidence>
<name>A0A937K2A4_9BACT</name>
<gene>
    <name evidence="6" type="ORF">JL102_18580</name>
</gene>
<dbReference type="PROSITE" id="PS51257">
    <property type="entry name" value="PROKAR_LIPOPROTEIN"/>
    <property type="match status" value="1"/>
</dbReference>
<dbReference type="AlphaFoldDB" id="A0A937K2A4"/>
<keyword evidence="7" id="KW-1185">Reference proteome</keyword>
<dbReference type="GO" id="GO:0000166">
    <property type="term" value="F:nucleotide binding"/>
    <property type="evidence" value="ECO:0007669"/>
    <property type="project" value="InterPro"/>
</dbReference>
<dbReference type="PROSITE" id="PS51318">
    <property type="entry name" value="TAT"/>
    <property type="match status" value="1"/>
</dbReference>
<dbReference type="Proteomes" id="UP000659388">
    <property type="component" value="Unassembled WGS sequence"/>
</dbReference>
<comment type="similarity">
    <text evidence="1">Belongs to the Gfo/Idh/MocA family.</text>
</comment>
<dbReference type="PANTHER" id="PTHR22604">
    <property type="entry name" value="OXIDOREDUCTASES"/>
    <property type="match status" value="1"/>
</dbReference>
<dbReference type="EMBL" id="JAESIY010000011">
    <property type="protein sequence ID" value="MBL3658165.1"/>
    <property type="molecule type" value="Genomic_DNA"/>
</dbReference>
<dbReference type="Gene3D" id="3.30.360.10">
    <property type="entry name" value="Dihydrodipicolinate Reductase, domain 2"/>
    <property type="match status" value="1"/>
</dbReference>
<dbReference type="InterPro" id="IPR055170">
    <property type="entry name" value="GFO_IDH_MocA-like_dom"/>
</dbReference>
<reference evidence="6" key="1">
    <citation type="submission" date="2021-01" db="EMBL/GenBank/DDBJ databases">
        <title>Fulvivirga kasyanovii gen. nov., sp nov., a novel member of the phylum Bacteroidetes isolated from seawater in a mussel farm.</title>
        <authorList>
            <person name="Zhao L.-H."/>
            <person name="Wang Z.-J."/>
        </authorList>
    </citation>
    <scope>NUCLEOTIDE SEQUENCE</scope>
    <source>
        <strain evidence="6">2943</strain>
    </source>
</reference>
<dbReference type="PANTHER" id="PTHR22604:SF105">
    <property type="entry name" value="TRANS-1,2-DIHYDROBENZENE-1,2-DIOL DEHYDROGENASE"/>
    <property type="match status" value="1"/>
</dbReference>
<dbReference type="Pfam" id="PF01408">
    <property type="entry name" value="GFO_IDH_MocA"/>
    <property type="match status" value="1"/>
</dbReference>
<accession>A0A937K2A4</accession>
<feature type="signal peptide" evidence="3">
    <location>
        <begin position="1"/>
        <end position="31"/>
    </location>
</feature>
<evidence type="ECO:0000256" key="3">
    <source>
        <dbReference type="SAM" id="SignalP"/>
    </source>
</evidence>
<dbReference type="PRINTS" id="PR01775">
    <property type="entry name" value="GLFROXRDTASE"/>
</dbReference>
<feature type="domain" description="Gfo/Idh/MocA-like oxidoreductase N-terminal" evidence="4">
    <location>
        <begin position="55"/>
        <end position="178"/>
    </location>
</feature>
<proteinExistence type="inferred from homology"/>